<dbReference type="InterPro" id="IPR038726">
    <property type="entry name" value="PDDEXK_AddAB-type"/>
</dbReference>
<dbReference type="EMBL" id="JABSTR010000007">
    <property type="protein sequence ID" value="KAH9375792.1"/>
    <property type="molecule type" value="Genomic_DNA"/>
</dbReference>
<keyword evidence="4" id="KW-1185">Reference proteome</keyword>
<feature type="active site" evidence="1">
    <location>
        <position position="328"/>
    </location>
</feature>
<keyword evidence="1" id="KW-0496">Mitochondrion</keyword>
<dbReference type="AlphaFoldDB" id="A0A9J6GMJ2"/>
<organism evidence="3 4">
    <name type="scientific">Haemaphysalis longicornis</name>
    <name type="common">Bush tick</name>
    <dbReference type="NCBI Taxonomy" id="44386"/>
    <lineage>
        <taxon>Eukaryota</taxon>
        <taxon>Metazoa</taxon>
        <taxon>Ecdysozoa</taxon>
        <taxon>Arthropoda</taxon>
        <taxon>Chelicerata</taxon>
        <taxon>Arachnida</taxon>
        <taxon>Acari</taxon>
        <taxon>Parasitiformes</taxon>
        <taxon>Ixodida</taxon>
        <taxon>Ixodoidea</taxon>
        <taxon>Ixodidae</taxon>
        <taxon>Haemaphysalinae</taxon>
        <taxon>Haemaphysalis</taxon>
    </lineage>
</organism>
<dbReference type="GO" id="GO:0006264">
    <property type="term" value="P:mitochondrial DNA replication"/>
    <property type="evidence" value="ECO:0007669"/>
    <property type="project" value="TreeGrafter"/>
</dbReference>
<dbReference type="VEuPathDB" id="VectorBase:HLOH_047696"/>
<dbReference type="PANTHER" id="PTHR31340">
    <property type="entry name" value="MITOCHONDRIAL GENOME MAINTENANCE EXONUCLEASE 1"/>
    <property type="match status" value="1"/>
</dbReference>
<accession>A0A9J6GMJ2</accession>
<dbReference type="PANTHER" id="PTHR31340:SF3">
    <property type="entry name" value="MITOCHONDRIAL GENOME MAINTENANCE EXONUCLEASE 1"/>
    <property type="match status" value="1"/>
</dbReference>
<dbReference type="HAMAP" id="MF_03030">
    <property type="entry name" value="MGME1"/>
    <property type="match status" value="1"/>
</dbReference>
<keyword evidence="1" id="KW-0540">Nuclease</keyword>
<dbReference type="Gene3D" id="3.90.320.10">
    <property type="match status" value="1"/>
</dbReference>
<dbReference type="GO" id="GO:0043504">
    <property type="term" value="P:mitochondrial DNA repair"/>
    <property type="evidence" value="ECO:0007669"/>
    <property type="project" value="UniProtKB-UniRule"/>
</dbReference>
<dbReference type="Proteomes" id="UP000821853">
    <property type="component" value="Chromosome 5"/>
</dbReference>
<evidence type="ECO:0000313" key="3">
    <source>
        <dbReference type="EMBL" id="KAH9375792.1"/>
    </source>
</evidence>
<evidence type="ECO:0000313" key="4">
    <source>
        <dbReference type="Proteomes" id="UP000821853"/>
    </source>
</evidence>
<evidence type="ECO:0000256" key="1">
    <source>
        <dbReference type="HAMAP-Rule" id="MF_03030"/>
    </source>
</evidence>
<dbReference type="GO" id="GO:0008297">
    <property type="term" value="F:single-stranded DNA exodeoxyribonuclease activity"/>
    <property type="evidence" value="ECO:0007669"/>
    <property type="project" value="UniProtKB-UniRule"/>
</dbReference>
<comment type="subcellular location">
    <subcellularLocation>
        <location evidence="1">Mitochondrion</location>
    </subcellularLocation>
</comment>
<feature type="domain" description="PD-(D/E)XK endonuclease-like" evidence="2">
    <location>
        <begin position="300"/>
        <end position="366"/>
    </location>
</feature>
<reference evidence="3 4" key="1">
    <citation type="journal article" date="2020" name="Cell">
        <title>Large-Scale Comparative Analyses of Tick Genomes Elucidate Their Genetic Diversity and Vector Capacities.</title>
        <authorList>
            <consortium name="Tick Genome and Microbiome Consortium (TIGMIC)"/>
            <person name="Jia N."/>
            <person name="Wang J."/>
            <person name="Shi W."/>
            <person name="Du L."/>
            <person name="Sun Y."/>
            <person name="Zhan W."/>
            <person name="Jiang J.F."/>
            <person name="Wang Q."/>
            <person name="Zhang B."/>
            <person name="Ji P."/>
            <person name="Bell-Sakyi L."/>
            <person name="Cui X.M."/>
            <person name="Yuan T.T."/>
            <person name="Jiang B.G."/>
            <person name="Yang W.F."/>
            <person name="Lam T.T."/>
            <person name="Chang Q.C."/>
            <person name="Ding S.J."/>
            <person name="Wang X.J."/>
            <person name="Zhu J.G."/>
            <person name="Ruan X.D."/>
            <person name="Zhao L."/>
            <person name="Wei J.T."/>
            <person name="Ye R.Z."/>
            <person name="Que T.C."/>
            <person name="Du C.H."/>
            <person name="Zhou Y.H."/>
            <person name="Cheng J.X."/>
            <person name="Dai P.F."/>
            <person name="Guo W.B."/>
            <person name="Han X.H."/>
            <person name="Huang E.J."/>
            <person name="Li L.F."/>
            <person name="Wei W."/>
            <person name="Gao Y.C."/>
            <person name="Liu J.Z."/>
            <person name="Shao H.Z."/>
            <person name="Wang X."/>
            <person name="Wang C.C."/>
            <person name="Yang T.C."/>
            <person name="Huo Q.B."/>
            <person name="Li W."/>
            <person name="Chen H.Y."/>
            <person name="Chen S.E."/>
            <person name="Zhou L.G."/>
            <person name="Ni X.B."/>
            <person name="Tian J.H."/>
            <person name="Sheng Y."/>
            <person name="Liu T."/>
            <person name="Pan Y.S."/>
            <person name="Xia L.Y."/>
            <person name="Li J."/>
            <person name="Zhao F."/>
            <person name="Cao W.C."/>
        </authorList>
    </citation>
    <scope>NUCLEOTIDE SEQUENCE [LARGE SCALE GENOMIC DNA]</scope>
    <source>
        <strain evidence="3">HaeL-2018</strain>
    </source>
</reference>
<protein>
    <recommendedName>
        <fullName evidence="1">Mitochondrial genome maintenance exonuclease 1</fullName>
        <ecNumber evidence="1">3.1.-.-</ecNumber>
    </recommendedName>
</protein>
<dbReference type="OMA" id="CKCMKST"/>
<dbReference type="InterPro" id="IPR011604">
    <property type="entry name" value="PDDEXK-like_dom_sf"/>
</dbReference>
<comment type="caution">
    <text evidence="3">The sequence shown here is derived from an EMBL/GenBank/DDBJ whole genome shotgun (WGS) entry which is preliminary data.</text>
</comment>
<comment type="function">
    <text evidence="1">Metal-dependent single-stranded DNA (ssDNA) exonuclease involved in mitochondrial genome maintenance.</text>
</comment>
<comment type="similarity">
    <text evidence="1">Belongs to the MGME1 family.</text>
</comment>
<keyword evidence="1" id="KW-0269">Exonuclease</keyword>
<feature type="active site" evidence="1">
    <location>
        <position position="315"/>
    </location>
</feature>
<sequence>MATTSMSANFVVCKSFARHYALRDMVVCRCMKSTKAAKSSASTPDITSSPPVSKKGASAAKAMKKFNFENLSLFGPVLRSSKGTKVDKGLRLSYLDERAPRRVRAPRLACEDPETVRIARASERVYRTQLEAELLDALAAISDEEATRLNAEDRSGKVDIQIPTKSFDLEATLNFPLLNFLRDGVPDEDTGELALDSPGQNPEAAKGYPSVTAILKTTIDEQSKLRLEKWKEKMIAEMGADGFKMYQELILSQGKSLHANIHDLLNGTPRREIIVQPQNEGHWCSLEPFWPELGKVLHLESPVCHPHLQYRGIVDCVAVYRNELMLIDWKTSKKPKPRLSDTFDNPLQVAAYVGALNYDENYQTQVRDALIVVAYEDGSPCQVHHLGPALCQRHWQRWLLRLRTYWSLLQHHREDTQSLGP</sequence>
<dbReference type="OrthoDB" id="5777131at2759"/>
<dbReference type="GO" id="GO:0005739">
    <property type="term" value="C:mitochondrion"/>
    <property type="evidence" value="ECO:0007669"/>
    <property type="project" value="UniProtKB-SubCell"/>
</dbReference>
<keyword evidence="1" id="KW-0378">Hydrolase</keyword>
<feature type="active site" evidence="1">
    <location>
        <position position="330"/>
    </location>
</feature>
<evidence type="ECO:0000259" key="2">
    <source>
        <dbReference type="Pfam" id="PF12705"/>
    </source>
</evidence>
<name>A0A9J6GMJ2_HAELO</name>
<dbReference type="EC" id="3.1.-.-" evidence="1"/>
<gene>
    <name evidence="3" type="ORF">HPB48_004085</name>
</gene>
<proteinExistence type="inferred from homology"/>
<dbReference type="Pfam" id="PF12705">
    <property type="entry name" value="PDDEXK_1"/>
    <property type="match status" value="1"/>
</dbReference>